<feature type="compositionally biased region" description="Low complexity" evidence="1">
    <location>
        <begin position="54"/>
        <end position="70"/>
    </location>
</feature>
<accession>A0AAP0GBY3</accession>
<dbReference type="Proteomes" id="UP001418222">
    <property type="component" value="Unassembled WGS sequence"/>
</dbReference>
<protein>
    <submittedName>
        <fullName evidence="2">Peptide methionine sulfoxide reductase B3</fullName>
    </submittedName>
</protein>
<gene>
    <name evidence="2" type="primary">MSRB3</name>
    <name evidence="2" type="ORF">KSP39_PZI003818</name>
</gene>
<proteinExistence type="predicted"/>
<organism evidence="2 3">
    <name type="scientific">Platanthera zijinensis</name>
    <dbReference type="NCBI Taxonomy" id="2320716"/>
    <lineage>
        <taxon>Eukaryota</taxon>
        <taxon>Viridiplantae</taxon>
        <taxon>Streptophyta</taxon>
        <taxon>Embryophyta</taxon>
        <taxon>Tracheophyta</taxon>
        <taxon>Spermatophyta</taxon>
        <taxon>Magnoliopsida</taxon>
        <taxon>Liliopsida</taxon>
        <taxon>Asparagales</taxon>
        <taxon>Orchidaceae</taxon>
        <taxon>Orchidoideae</taxon>
        <taxon>Orchideae</taxon>
        <taxon>Orchidinae</taxon>
        <taxon>Platanthera</taxon>
    </lineage>
</organism>
<reference evidence="2 3" key="1">
    <citation type="journal article" date="2022" name="Nat. Plants">
        <title>Genomes of leafy and leafless Platanthera orchids illuminate the evolution of mycoheterotrophy.</title>
        <authorList>
            <person name="Li M.H."/>
            <person name="Liu K.W."/>
            <person name="Li Z."/>
            <person name="Lu H.C."/>
            <person name="Ye Q.L."/>
            <person name="Zhang D."/>
            <person name="Wang J.Y."/>
            <person name="Li Y.F."/>
            <person name="Zhong Z.M."/>
            <person name="Liu X."/>
            <person name="Yu X."/>
            <person name="Liu D.K."/>
            <person name="Tu X.D."/>
            <person name="Liu B."/>
            <person name="Hao Y."/>
            <person name="Liao X.Y."/>
            <person name="Jiang Y.T."/>
            <person name="Sun W.H."/>
            <person name="Chen J."/>
            <person name="Chen Y.Q."/>
            <person name="Ai Y."/>
            <person name="Zhai J.W."/>
            <person name="Wu S.S."/>
            <person name="Zhou Z."/>
            <person name="Hsiao Y.Y."/>
            <person name="Wu W.L."/>
            <person name="Chen Y.Y."/>
            <person name="Lin Y.F."/>
            <person name="Hsu J.L."/>
            <person name="Li C.Y."/>
            <person name="Wang Z.W."/>
            <person name="Zhao X."/>
            <person name="Zhong W.Y."/>
            <person name="Ma X.K."/>
            <person name="Ma L."/>
            <person name="Huang J."/>
            <person name="Chen G.Z."/>
            <person name="Huang M.Z."/>
            <person name="Huang L."/>
            <person name="Peng D.H."/>
            <person name="Luo Y.B."/>
            <person name="Zou S.Q."/>
            <person name="Chen S.P."/>
            <person name="Lan S."/>
            <person name="Tsai W.C."/>
            <person name="Van de Peer Y."/>
            <person name="Liu Z.J."/>
        </authorList>
    </citation>
    <scope>NUCLEOTIDE SEQUENCE [LARGE SCALE GENOMIC DNA]</scope>
    <source>
        <strain evidence="2">Lor287</strain>
    </source>
</reference>
<dbReference type="AlphaFoldDB" id="A0AAP0GBY3"/>
<sequence length="126" mass="13848">MASPASNLKSEEEWRAILSPEQFQILRKKGTEGKRDALAARFRARPLRTPPAAPDRCPSARARRPTAAPPLAHDRCSSPLAHAARARPLCASRIARFNGSGVPGRALRRLLCAASSDFFRHRSSMH</sequence>
<feature type="region of interest" description="Disordered" evidence="1">
    <location>
        <begin position="45"/>
        <end position="74"/>
    </location>
</feature>
<evidence type="ECO:0000313" key="2">
    <source>
        <dbReference type="EMBL" id="KAK8950787.1"/>
    </source>
</evidence>
<evidence type="ECO:0000313" key="3">
    <source>
        <dbReference type="Proteomes" id="UP001418222"/>
    </source>
</evidence>
<evidence type="ECO:0000256" key="1">
    <source>
        <dbReference type="SAM" id="MobiDB-lite"/>
    </source>
</evidence>
<name>A0AAP0GBY3_9ASPA</name>
<dbReference type="EMBL" id="JBBWWQ010000003">
    <property type="protein sequence ID" value="KAK8950787.1"/>
    <property type="molecule type" value="Genomic_DNA"/>
</dbReference>
<keyword evidence="3" id="KW-1185">Reference proteome</keyword>
<comment type="caution">
    <text evidence="2">The sequence shown here is derived from an EMBL/GenBank/DDBJ whole genome shotgun (WGS) entry which is preliminary data.</text>
</comment>